<name>A0A256FXL5_9HYPH</name>
<accession>A0A256FXL5</accession>
<dbReference type="Proteomes" id="UP000216345">
    <property type="component" value="Unassembled WGS sequence"/>
</dbReference>
<evidence type="ECO:0000313" key="2">
    <source>
        <dbReference type="EMBL" id="OYR19602.1"/>
    </source>
</evidence>
<proteinExistence type="predicted"/>
<keyword evidence="1" id="KW-0472">Membrane</keyword>
<evidence type="ECO:0000313" key="3">
    <source>
        <dbReference type="Proteomes" id="UP000216345"/>
    </source>
</evidence>
<dbReference type="EMBL" id="NNRK01000002">
    <property type="protein sequence ID" value="OYR19602.1"/>
    <property type="molecule type" value="Genomic_DNA"/>
</dbReference>
<reference evidence="2 3" key="1">
    <citation type="submission" date="2017-07" db="EMBL/GenBank/DDBJ databases">
        <title>Phylogenetic study on the rhizospheric bacterium Ochrobactrum sp. A44.</title>
        <authorList>
            <person name="Krzyzanowska D.M."/>
            <person name="Ossowicki A."/>
            <person name="Rajewska M."/>
            <person name="Maciag T."/>
            <person name="Kaczynski Z."/>
            <person name="Czerwicka M."/>
            <person name="Jafra S."/>
        </authorList>
    </citation>
    <scope>NUCLEOTIDE SEQUENCE [LARGE SCALE GENOMIC DNA]</scope>
    <source>
        <strain evidence="2 3">PR17</strain>
    </source>
</reference>
<keyword evidence="1" id="KW-0812">Transmembrane</keyword>
<comment type="caution">
    <text evidence="2">The sequence shown here is derived from an EMBL/GenBank/DDBJ whole genome shotgun (WGS) entry which is preliminary data.</text>
</comment>
<feature type="transmembrane region" description="Helical" evidence="1">
    <location>
        <begin position="12"/>
        <end position="32"/>
    </location>
</feature>
<protein>
    <submittedName>
        <fullName evidence="2">Uncharacterized protein</fullName>
    </submittedName>
</protein>
<evidence type="ECO:0000256" key="1">
    <source>
        <dbReference type="SAM" id="Phobius"/>
    </source>
</evidence>
<dbReference type="AlphaFoldDB" id="A0A256FXL5"/>
<sequence>MRNQSESGATIAAALVLIIGMGFGRFAFTGLYPPYDRRWANFRLALANSTTSLKQA</sequence>
<keyword evidence="3" id="KW-1185">Reference proteome</keyword>
<organism evidence="2 3">
    <name type="scientific">Brucella rhizosphaerae</name>
    <dbReference type="NCBI Taxonomy" id="571254"/>
    <lineage>
        <taxon>Bacteria</taxon>
        <taxon>Pseudomonadati</taxon>
        <taxon>Pseudomonadota</taxon>
        <taxon>Alphaproteobacteria</taxon>
        <taxon>Hyphomicrobiales</taxon>
        <taxon>Brucellaceae</taxon>
        <taxon>Brucella/Ochrobactrum group</taxon>
        <taxon>Brucella</taxon>
    </lineage>
</organism>
<gene>
    <name evidence="2" type="ORF">CEV32_4924</name>
</gene>
<keyword evidence="1" id="KW-1133">Transmembrane helix</keyword>